<evidence type="ECO:0000313" key="2">
    <source>
        <dbReference type="EMBL" id="GGT26809.1"/>
    </source>
</evidence>
<gene>
    <name evidence="2" type="ORF">GCM10014713_20110</name>
</gene>
<sequence>MRTDLDTSAADAGAPPTDPDWAEMAANAPAGSKRACWVEYRGYGTDADPIGLSQYEAAADELRERGWQQAKADDATPGQARSLLKKRGWTLVAEFRDTRGAGQLNLMAFEDACVKRYGGGASANPGVGPLG</sequence>
<reference evidence="2" key="2">
    <citation type="submission" date="2020-09" db="EMBL/GenBank/DDBJ databases">
        <authorList>
            <person name="Sun Q."/>
            <person name="Ohkuma M."/>
        </authorList>
    </citation>
    <scope>NUCLEOTIDE SEQUENCE</scope>
    <source>
        <strain evidence="2">JCM 3172</strain>
    </source>
</reference>
<dbReference type="Proteomes" id="UP000619486">
    <property type="component" value="Unassembled WGS sequence"/>
</dbReference>
<proteinExistence type="predicted"/>
<name>A0A918GZE5_9ACTN</name>
<reference evidence="2" key="1">
    <citation type="journal article" date="2014" name="Int. J. Syst. Evol. Microbiol.">
        <title>Complete genome sequence of Corynebacterium casei LMG S-19264T (=DSM 44701T), isolated from a smear-ripened cheese.</title>
        <authorList>
            <consortium name="US DOE Joint Genome Institute (JGI-PGF)"/>
            <person name="Walter F."/>
            <person name="Albersmeier A."/>
            <person name="Kalinowski J."/>
            <person name="Ruckert C."/>
        </authorList>
    </citation>
    <scope>NUCLEOTIDE SEQUENCE</scope>
    <source>
        <strain evidence="2">JCM 3172</strain>
    </source>
</reference>
<feature type="region of interest" description="Disordered" evidence="1">
    <location>
        <begin position="1"/>
        <end position="22"/>
    </location>
</feature>
<protein>
    <submittedName>
        <fullName evidence="2">Uncharacterized protein</fullName>
    </submittedName>
</protein>
<accession>A0A918GZE5</accession>
<evidence type="ECO:0000313" key="3">
    <source>
        <dbReference type="Proteomes" id="UP000619486"/>
    </source>
</evidence>
<evidence type="ECO:0000256" key="1">
    <source>
        <dbReference type="SAM" id="MobiDB-lite"/>
    </source>
</evidence>
<dbReference type="AlphaFoldDB" id="A0A918GZE5"/>
<keyword evidence="3" id="KW-1185">Reference proteome</keyword>
<comment type="caution">
    <text evidence="2">The sequence shown here is derived from an EMBL/GenBank/DDBJ whole genome shotgun (WGS) entry which is preliminary data.</text>
</comment>
<dbReference type="EMBL" id="BMQQ01000005">
    <property type="protein sequence ID" value="GGT26809.1"/>
    <property type="molecule type" value="Genomic_DNA"/>
</dbReference>
<dbReference type="RefSeq" id="WP_189201126.1">
    <property type="nucleotide sequence ID" value="NZ_BMQQ01000005.1"/>
</dbReference>
<organism evidence="2 3">
    <name type="scientific">Streptomyces purpureus</name>
    <dbReference type="NCBI Taxonomy" id="1951"/>
    <lineage>
        <taxon>Bacteria</taxon>
        <taxon>Bacillati</taxon>
        <taxon>Actinomycetota</taxon>
        <taxon>Actinomycetes</taxon>
        <taxon>Kitasatosporales</taxon>
        <taxon>Streptomycetaceae</taxon>
        <taxon>Streptomyces</taxon>
    </lineage>
</organism>